<evidence type="ECO:0008006" key="4">
    <source>
        <dbReference type="Google" id="ProtNLM"/>
    </source>
</evidence>
<evidence type="ECO:0000313" key="3">
    <source>
        <dbReference type="Proteomes" id="UP000319746"/>
    </source>
</evidence>
<dbReference type="Proteomes" id="UP000319746">
    <property type="component" value="Unassembled WGS sequence"/>
</dbReference>
<dbReference type="RefSeq" id="WP_141864971.1">
    <property type="nucleotide sequence ID" value="NZ_BAABAN010000001.1"/>
</dbReference>
<accession>A0A543AP92</accession>
<name>A0A543AP92_9MICC</name>
<keyword evidence="3" id="KW-1185">Reference proteome</keyword>
<organism evidence="2 3">
    <name type="scientific">Enteractinococcus coprophilus</name>
    <dbReference type="NCBI Taxonomy" id="1027633"/>
    <lineage>
        <taxon>Bacteria</taxon>
        <taxon>Bacillati</taxon>
        <taxon>Actinomycetota</taxon>
        <taxon>Actinomycetes</taxon>
        <taxon>Micrococcales</taxon>
        <taxon>Micrococcaceae</taxon>
    </lineage>
</organism>
<sequence length="95" mass="10755">MTEVDPENYHDDDELDLEEPLDGRDGQPPEEGSSDDPETLEKHDPLRKHDPILVQTDNESTIIGEAAEPTEDEFIDEEHFIVDDAELDEDLDGPQ</sequence>
<reference evidence="2 3" key="1">
    <citation type="submission" date="2019-06" db="EMBL/GenBank/DDBJ databases">
        <title>Sequencing the genomes of 1000 actinobacteria strains.</title>
        <authorList>
            <person name="Klenk H.-P."/>
        </authorList>
    </citation>
    <scope>NUCLEOTIDE SEQUENCE [LARGE SCALE GENOMIC DNA]</scope>
    <source>
        <strain evidence="2 3">DSM 24083</strain>
    </source>
</reference>
<protein>
    <recommendedName>
        <fullName evidence="4">DUF5709 domain-containing protein</fullName>
    </recommendedName>
</protein>
<feature type="region of interest" description="Disordered" evidence="1">
    <location>
        <begin position="1"/>
        <end position="55"/>
    </location>
</feature>
<proteinExistence type="predicted"/>
<gene>
    <name evidence="2" type="ORF">FB556_0852</name>
</gene>
<feature type="compositionally biased region" description="Acidic residues" evidence="1">
    <location>
        <begin position="1"/>
        <end position="20"/>
    </location>
</feature>
<evidence type="ECO:0000313" key="2">
    <source>
        <dbReference type="EMBL" id="TQL74388.1"/>
    </source>
</evidence>
<dbReference type="OrthoDB" id="4954967at2"/>
<feature type="compositionally biased region" description="Basic and acidic residues" evidence="1">
    <location>
        <begin position="39"/>
        <end position="51"/>
    </location>
</feature>
<evidence type="ECO:0000256" key="1">
    <source>
        <dbReference type="SAM" id="MobiDB-lite"/>
    </source>
</evidence>
<dbReference type="AlphaFoldDB" id="A0A543AP92"/>
<dbReference type="EMBL" id="VFOU01000001">
    <property type="protein sequence ID" value="TQL74388.1"/>
    <property type="molecule type" value="Genomic_DNA"/>
</dbReference>
<comment type="caution">
    <text evidence="2">The sequence shown here is derived from an EMBL/GenBank/DDBJ whole genome shotgun (WGS) entry which is preliminary data.</text>
</comment>